<dbReference type="Pfam" id="PF00266">
    <property type="entry name" value="Aminotran_5"/>
    <property type="match status" value="1"/>
</dbReference>
<gene>
    <name evidence="3" type="ORF">OV079_49520</name>
</gene>
<dbReference type="InterPro" id="IPR006311">
    <property type="entry name" value="TAT_signal"/>
</dbReference>
<dbReference type="PANTHER" id="PTHR43092:SF6">
    <property type="entry name" value="BLR1280 PROTEIN"/>
    <property type="match status" value="1"/>
</dbReference>
<keyword evidence="1" id="KW-0663">Pyridoxal phosphate</keyword>
<dbReference type="SUPFAM" id="SSF53383">
    <property type="entry name" value="PLP-dependent transferases"/>
    <property type="match status" value="1"/>
</dbReference>
<dbReference type="InterPro" id="IPR015422">
    <property type="entry name" value="PyrdxlP-dep_Trfase_small"/>
</dbReference>
<feature type="domain" description="Aminotransferase class V" evidence="2">
    <location>
        <begin position="98"/>
        <end position="436"/>
    </location>
</feature>
<dbReference type="InterPro" id="IPR015421">
    <property type="entry name" value="PyrdxlP-dep_Trfase_major"/>
</dbReference>
<dbReference type="Gene3D" id="3.40.640.10">
    <property type="entry name" value="Type I PLP-dependent aspartate aminotransferase-like (Major domain)"/>
    <property type="match status" value="1"/>
</dbReference>
<name>A0A9X3F180_9BACT</name>
<dbReference type="RefSeq" id="WP_267777382.1">
    <property type="nucleotide sequence ID" value="NZ_JAPNKE010000002.1"/>
</dbReference>
<dbReference type="InterPro" id="IPR000192">
    <property type="entry name" value="Aminotrans_V_dom"/>
</dbReference>
<keyword evidence="3" id="KW-0032">Aminotransferase</keyword>
<dbReference type="Proteomes" id="UP001150924">
    <property type="component" value="Unassembled WGS sequence"/>
</dbReference>
<dbReference type="EMBL" id="JAPNKE010000002">
    <property type="protein sequence ID" value="MCY1013440.1"/>
    <property type="molecule type" value="Genomic_DNA"/>
</dbReference>
<dbReference type="AlphaFoldDB" id="A0A9X3F180"/>
<dbReference type="PROSITE" id="PS51318">
    <property type="entry name" value="TAT"/>
    <property type="match status" value="1"/>
</dbReference>
<dbReference type="PANTHER" id="PTHR43092">
    <property type="entry name" value="L-CYSTEINE DESULFHYDRASE"/>
    <property type="match status" value="1"/>
</dbReference>
<protein>
    <submittedName>
        <fullName evidence="3">Aminotransferase class V-fold PLP-dependent enzyme</fullName>
    </submittedName>
</protein>
<sequence length="450" mass="47914">MQLHRRSFLGLVAGGVVAGAAATDSTAAPPPRRLRDGNGLVDWTAVRGEFALDPAWIHLSSFFLVSHPRPVRDAIETWRRRLDANPLLIESALLDPAAASHPLERIKAALAGYLGGSGENIALVPNTTTGLALVYNGLSLRPGQEVLTTEHDHYSHHESIRRAVDKTGAGLRFVALHDMPRGAATTSAAELVERLERAIRPETRAVGLTWVHSSTGLKLPIAEMARVVARVNAGRAAGDRCLLIVDGVHGVGVEDVDVAGLGADFFVAGAHKWLLAPRGTGFILGRPEAWPELRPTVPSFDLSDRSIWDAWIRRTGTPPTRASHVSPGGFIAFEHLFAVPDALAFHHQLGRPQIAARIAELNLVFRTELAKIPGVVVQTPQDPALAAGLVAFEVEALEPDDVVARLRARNIHATSSPYAVSFVRVAAGVMNSHADVAAALAAVHAIASGA</sequence>
<evidence type="ECO:0000256" key="1">
    <source>
        <dbReference type="ARBA" id="ARBA00022898"/>
    </source>
</evidence>
<evidence type="ECO:0000313" key="4">
    <source>
        <dbReference type="Proteomes" id="UP001150924"/>
    </source>
</evidence>
<accession>A0A9X3F180</accession>
<reference evidence="3" key="1">
    <citation type="submission" date="2022-11" db="EMBL/GenBank/DDBJ databases">
        <title>Minimal conservation of predation-associated metabolite biosynthetic gene clusters underscores biosynthetic potential of Myxococcota including descriptions for ten novel species: Archangium lansinium sp. nov., Myxococcus landrumus sp. nov., Nannocystis bai.</title>
        <authorList>
            <person name="Ahearne A."/>
            <person name="Stevens C."/>
            <person name="Phillips K."/>
        </authorList>
    </citation>
    <scope>NUCLEOTIDE SEQUENCE</scope>
    <source>
        <strain evidence="3">Na p29</strain>
    </source>
</reference>
<keyword evidence="4" id="KW-1185">Reference proteome</keyword>
<organism evidence="3 4">
    <name type="scientific">Nannocystis pusilla</name>
    <dbReference type="NCBI Taxonomy" id="889268"/>
    <lineage>
        <taxon>Bacteria</taxon>
        <taxon>Pseudomonadati</taxon>
        <taxon>Myxococcota</taxon>
        <taxon>Polyangia</taxon>
        <taxon>Nannocystales</taxon>
        <taxon>Nannocystaceae</taxon>
        <taxon>Nannocystis</taxon>
    </lineage>
</organism>
<comment type="caution">
    <text evidence="3">The sequence shown here is derived from an EMBL/GenBank/DDBJ whole genome shotgun (WGS) entry which is preliminary data.</text>
</comment>
<evidence type="ECO:0000313" key="3">
    <source>
        <dbReference type="EMBL" id="MCY1013440.1"/>
    </source>
</evidence>
<keyword evidence="3" id="KW-0808">Transferase</keyword>
<dbReference type="Gene3D" id="3.90.1150.10">
    <property type="entry name" value="Aspartate Aminotransferase, domain 1"/>
    <property type="match status" value="1"/>
</dbReference>
<dbReference type="GO" id="GO:0008483">
    <property type="term" value="F:transaminase activity"/>
    <property type="evidence" value="ECO:0007669"/>
    <property type="project" value="UniProtKB-KW"/>
</dbReference>
<dbReference type="InterPro" id="IPR015424">
    <property type="entry name" value="PyrdxlP-dep_Trfase"/>
</dbReference>
<evidence type="ECO:0000259" key="2">
    <source>
        <dbReference type="Pfam" id="PF00266"/>
    </source>
</evidence>
<proteinExistence type="predicted"/>